<feature type="transmembrane region" description="Helical" evidence="6">
    <location>
        <begin position="159"/>
        <end position="180"/>
    </location>
</feature>
<keyword evidence="4 6" id="KW-1133">Transmembrane helix</keyword>
<feature type="transmembrane region" description="Helical" evidence="6">
    <location>
        <begin position="310"/>
        <end position="331"/>
    </location>
</feature>
<evidence type="ECO:0000256" key="4">
    <source>
        <dbReference type="ARBA" id="ARBA00022989"/>
    </source>
</evidence>
<evidence type="ECO:0000313" key="7">
    <source>
        <dbReference type="EMBL" id="MCY9185459.1"/>
    </source>
</evidence>
<feature type="transmembrane region" description="Helical" evidence="6">
    <location>
        <begin position="7"/>
        <end position="29"/>
    </location>
</feature>
<evidence type="ECO:0000256" key="2">
    <source>
        <dbReference type="ARBA" id="ARBA00022475"/>
    </source>
</evidence>
<feature type="transmembrane region" description="Helical" evidence="6">
    <location>
        <begin position="343"/>
        <end position="365"/>
    </location>
</feature>
<dbReference type="GO" id="GO:0005886">
    <property type="term" value="C:plasma membrane"/>
    <property type="evidence" value="ECO:0007669"/>
    <property type="project" value="UniProtKB-SubCell"/>
</dbReference>
<feature type="transmembrane region" description="Helical" evidence="6">
    <location>
        <begin position="460"/>
        <end position="485"/>
    </location>
</feature>
<keyword evidence="3 6" id="KW-0812">Transmembrane</keyword>
<comment type="subcellular location">
    <subcellularLocation>
        <location evidence="1">Cell membrane</location>
        <topology evidence="1">Multi-pass membrane protein</topology>
    </subcellularLocation>
</comment>
<keyword evidence="5 6" id="KW-0472">Membrane</keyword>
<feature type="transmembrane region" description="Helical" evidence="6">
    <location>
        <begin position="268"/>
        <end position="289"/>
    </location>
</feature>
<feature type="transmembrane region" description="Helical" evidence="6">
    <location>
        <begin position="372"/>
        <end position="389"/>
    </location>
</feature>
<evidence type="ECO:0000256" key="6">
    <source>
        <dbReference type="SAM" id="Phobius"/>
    </source>
</evidence>
<dbReference type="AlphaFoldDB" id="A0A9Q4EJI3"/>
<evidence type="ECO:0000256" key="5">
    <source>
        <dbReference type="ARBA" id="ARBA00023136"/>
    </source>
</evidence>
<feature type="transmembrane region" description="Helical" evidence="6">
    <location>
        <begin position="49"/>
        <end position="69"/>
    </location>
</feature>
<dbReference type="Proteomes" id="UP001073053">
    <property type="component" value="Unassembled WGS sequence"/>
</dbReference>
<dbReference type="Pfam" id="PF01943">
    <property type="entry name" value="Polysacc_synt"/>
    <property type="match status" value="1"/>
</dbReference>
<dbReference type="EMBL" id="JALAWA010000007">
    <property type="protein sequence ID" value="MCY9185459.1"/>
    <property type="molecule type" value="Genomic_DNA"/>
</dbReference>
<organism evidence="7 8">
    <name type="scientific">Bacillus halotolerans</name>
    <dbReference type="NCBI Taxonomy" id="260554"/>
    <lineage>
        <taxon>Bacteria</taxon>
        <taxon>Bacillati</taxon>
        <taxon>Bacillota</taxon>
        <taxon>Bacilli</taxon>
        <taxon>Bacillales</taxon>
        <taxon>Bacillaceae</taxon>
        <taxon>Bacillus</taxon>
    </lineage>
</organism>
<dbReference type="RefSeq" id="WP_095712971.1">
    <property type="nucleotide sequence ID" value="NZ_JALAVZ010000005.1"/>
</dbReference>
<name>A0A9Q4EJI3_9BACI</name>
<feature type="transmembrane region" description="Helical" evidence="6">
    <location>
        <begin position="81"/>
        <end position="106"/>
    </location>
</feature>
<comment type="caution">
    <text evidence="7">The sequence shown here is derived from an EMBL/GenBank/DDBJ whole genome shotgun (WGS) entry which is preliminary data.</text>
</comment>
<dbReference type="PANTHER" id="PTHR30250:SF26">
    <property type="entry name" value="PSMA PROTEIN"/>
    <property type="match status" value="1"/>
</dbReference>
<protein>
    <submittedName>
        <fullName evidence="7">MATE family efflux transporter</fullName>
    </submittedName>
</protein>
<evidence type="ECO:0000256" key="3">
    <source>
        <dbReference type="ARBA" id="ARBA00022692"/>
    </source>
</evidence>
<feature type="transmembrane region" description="Helical" evidence="6">
    <location>
        <begin position="395"/>
        <end position="418"/>
    </location>
</feature>
<evidence type="ECO:0000313" key="8">
    <source>
        <dbReference type="Proteomes" id="UP001073053"/>
    </source>
</evidence>
<proteinExistence type="predicted"/>
<feature type="transmembrane region" description="Helical" evidence="6">
    <location>
        <begin position="430"/>
        <end position="448"/>
    </location>
</feature>
<dbReference type="CDD" id="cd12082">
    <property type="entry name" value="MATE_like"/>
    <property type="match status" value="1"/>
</dbReference>
<dbReference type="InterPro" id="IPR050833">
    <property type="entry name" value="Poly_Biosynth_Transport"/>
</dbReference>
<dbReference type="InterPro" id="IPR002797">
    <property type="entry name" value="Polysacc_synth"/>
</dbReference>
<sequence>MKFTINFSANLTAFLLSVFLSVWMTPFIVKTLGVEAFGFVNLTQNVINYFSIITVALSSVVVRFFSVAAHRGEQEKANAYISNYLAASVLISLLLLLPLLSAAFFIDRVMNVPQDLLADVRLSILIGSLLFLLTFLMAGFGAAPFYANRLYITSSIQAVQMLIRVLCVLALFACFTPKIWQIQLAALAGAVIASILSFCFFRKLIPWFSFRLKDLSFRISKELFQAGTWNSVNQIGVLLFLQIDLLTANLVLGASEAGKYAAIIQFPLLLRSLAGTVASLFAPVITSYYSKGDMDGLVKYANQAVRLNGLLLALPAALLGGLAGPFLTIWLGPSFSSVAPLLYIHAGYLAVSLAFMPLFYIWTAFNQQKTPALVTLLLGAVNVVLAVTLSGPAHLGLYGITLAGAISLVLKNVIFTPLYVSRITGYKKHVFFTGMFGPVFAALFAWAVCEAIQLCITIESWTSLIAAGAAVSCCYGVFAFMLVCTKEERQLVLKRFRKTKGAVNI</sequence>
<keyword evidence="2" id="KW-1003">Cell membrane</keyword>
<feature type="transmembrane region" description="Helical" evidence="6">
    <location>
        <begin position="126"/>
        <end position="147"/>
    </location>
</feature>
<feature type="transmembrane region" description="Helical" evidence="6">
    <location>
        <begin position="186"/>
        <end position="205"/>
    </location>
</feature>
<accession>A0A9Q4EJI3</accession>
<dbReference type="PANTHER" id="PTHR30250">
    <property type="entry name" value="PST FAMILY PREDICTED COLANIC ACID TRANSPORTER"/>
    <property type="match status" value="1"/>
</dbReference>
<reference evidence="7" key="1">
    <citation type="submission" date="2022-02" db="EMBL/GenBank/DDBJ databases">
        <title>Crop Bioprotection Bacillus Genome Sequencing.</title>
        <authorList>
            <person name="Dunlap C."/>
        </authorList>
    </citation>
    <scope>NUCLEOTIDE SEQUENCE</scope>
    <source>
        <strain evidence="7">EC49O2N-C10</strain>
    </source>
</reference>
<gene>
    <name evidence="7" type="ORF">MOF03_12525</name>
</gene>
<feature type="transmembrane region" description="Helical" evidence="6">
    <location>
        <begin position="226"/>
        <end position="248"/>
    </location>
</feature>
<evidence type="ECO:0000256" key="1">
    <source>
        <dbReference type="ARBA" id="ARBA00004651"/>
    </source>
</evidence>